<dbReference type="GO" id="GO:0008757">
    <property type="term" value="F:S-adenosylmethionine-dependent methyltransferase activity"/>
    <property type="evidence" value="ECO:0007669"/>
    <property type="project" value="InterPro"/>
</dbReference>
<evidence type="ECO:0000313" key="2">
    <source>
        <dbReference type="EMBL" id="OAT25881.1"/>
    </source>
</evidence>
<dbReference type="CDD" id="cd02440">
    <property type="entry name" value="AdoMet_MTases"/>
    <property type="match status" value="1"/>
</dbReference>
<dbReference type="RefSeq" id="WP_066750614.1">
    <property type="nucleotide sequence ID" value="NZ_LXEN01000106.1"/>
</dbReference>
<dbReference type="OrthoDB" id="529208at2"/>
<name>A0A198FP01_9GAMM</name>
<evidence type="ECO:0000313" key="3">
    <source>
        <dbReference type="Proteomes" id="UP000094023"/>
    </source>
</evidence>
<sequence>MEKHYLSLNQQHWDKQAAMENQWSKPVSDEEISEAKKGNWQVHLTPSPVKLEWLAEIKGKKILCLASAGGQQGPILAAAGAIVTVFDLSEGQLSKDRQLAEKHQLTLSIKQGDMADLSCFADESFDIVFHPISNLYVADVNPVWQECYRVLKIGGVLMASFYNPVVFIDDRDAKLRSQGLIRPTYRLPYSDQHSLPSDRLQEKMERGEGLVFGHSLTDLIGGQLAAGFLLQDFVEDFAPHARFLVDSYMPTFLASKAIKL</sequence>
<proteinExistence type="predicted"/>
<dbReference type="GO" id="GO:0032259">
    <property type="term" value="P:methylation"/>
    <property type="evidence" value="ECO:0007669"/>
    <property type="project" value="UniProtKB-KW"/>
</dbReference>
<dbReference type="EC" id="2.1.1.-" evidence="2"/>
<dbReference type="PATRIC" id="fig|1354337.4.peg.2316"/>
<dbReference type="SUPFAM" id="SSF53335">
    <property type="entry name" value="S-adenosyl-L-methionine-dependent methyltransferases"/>
    <property type="match status" value="1"/>
</dbReference>
<dbReference type="Gene3D" id="3.40.50.150">
    <property type="entry name" value="Vaccinia Virus protein VP39"/>
    <property type="match status" value="1"/>
</dbReference>
<evidence type="ECO:0000259" key="1">
    <source>
        <dbReference type="Pfam" id="PF08241"/>
    </source>
</evidence>
<gene>
    <name evidence="2" type="ORF">M983_2258</name>
</gene>
<keyword evidence="3" id="KW-1185">Reference proteome</keyword>
<dbReference type="Pfam" id="PF08241">
    <property type="entry name" value="Methyltransf_11"/>
    <property type="match status" value="1"/>
</dbReference>
<dbReference type="EMBL" id="LXEN01000106">
    <property type="protein sequence ID" value="OAT25881.1"/>
    <property type="molecule type" value="Genomic_DNA"/>
</dbReference>
<dbReference type="STRING" id="1354337.M983_2258"/>
<dbReference type="InterPro" id="IPR013216">
    <property type="entry name" value="Methyltransf_11"/>
</dbReference>
<dbReference type="Proteomes" id="UP000094023">
    <property type="component" value="Unassembled WGS sequence"/>
</dbReference>
<organism evidence="2 3">
    <name type="scientific">Proteus myxofaciens ATCC 19692</name>
    <dbReference type="NCBI Taxonomy" id="1354337"/>
    <lineage>
        <taxon>Bacteria</taxon>
        <taxon>Pseudomonadati</taxon>
        <taxon>Pseudomonadota</taxon>
        <taxon>Gammaproteobacteria</taxon>
        <taxon>Enterobacterales</taxon>
        <taxon>Morganellaceae</taxon>
        <taxon>Proteus</taxon>
    </lineage>
</organism>
<protein>
    <submittedName>
        <fullName evidence="2">Methyltransferase</fullName>
        <ecNumber evidence="2">2.1.1.-</ecNumber>
    </submittedName>
</protein>
<comment type="caution">
    <text evidence="2">The sequence shown here is derived from an EMBL/GenBank/DDBJ whole genome shotgun (WGS) entry which is preliminary data.</text>
</comment>
<reference evidence="2 3" key="1">
    <citation type="submission" date="2016-04" db="EMBL/GenBank/DDBJ databases">
        <title>ATOL: Assembling a taxonomically balanced genome-scale reconstruction of the evolutionary history of the Enterobacteriaceae.</title>
        <authorList>
            <person name="Plunkett G.III."/>
            <person name="Neeno-Eckwall E.C."/>
            <person name="Glasner J.D."/>
            <person name="Perna N.T."/>
        </authorList>
    </citation>
    <scope>NUCLEOTIDE SEQUENCE [LARGE SCALE GENOMIC DNA]</scope>
    <source>
        <strain evidence="2 3">ATCC 19692</strain>
    </source>
</reference>
<dbReference type="AlphaFoldDB" id="A0A198FP01"/>
<keyword evidence="2" id="KW-0489">Methyltransferase</keyword>
<feature type="domain" description="Methyltransferase type 11" evidence="1">
    <location>
        <begin position="64"/>
        <end position="158"/>
    </location>
</feature>
<accession>A0A198FP01</accession>
<dbReference type="InterPro" id="IPR029063">
    <property type="entry name" value="SAM-dependent_MTases_sf"/>
</dbReference>
<keyword evidence="2" id="KW-0808">Transferase</keyword>